<evidence type="ECO:0000313" key="2">
    <source>
        <dbReference type="Proteomes" id="UP001274830"/>
    </source>
</evidence>
<name>A0AAE0WTK2_9PEZI</name>
<comment type="caution">
    <text evidence="1">The sequence shown here is derived from an EMBL/GenBank/DDBJ whole genome shotgun (WGS) entry which is preliminary data.</text>
</comment>
<sequence>MSLGSFDLVGSQINFSEALRQLRTAVRAMGALRGQGMRLKQGVLKVPVWTGGMEKVWMGKSELEAALEREEARLREMDVDDMEGALACLTSSGS</sequence>
<reference evidence="1" key="1">
    <citation type="submission" date="2023-07" db="EMBL/GenBank/DDBJ databases">
        <title>Black Yeasts Isolated from many extreme environments.</title>
        <authorList>
            <person name="Coleine C."/>
            <person name="Stajich J.E."/>
            <person name="Selbmann L."/>
        </authorList>
    </citation>
    <scope>NUCLEOTIDE SEQUENCE</scope>
    <source>
        <strain evidence="1">CCFEE 5485</strain>
    </source>
</reference>
<keyword evidence="2" id="KW-1185">Reference proteome</keyword>
<evidence type="ECO:0000313" key="1">
    <source>
        <dbReference type="EMBL" id="KAK3677924.1"/>
    </source>
</evidence>
<gene>
    <name evidence="1" type="ORF">LTR78_002019</name>
</gene>
<organism evidence="1 2">
    <name type="scientific">Recurvomyces mirabilis</name>
    <dbReference type="NCBI Taxonomy" id="574656"/>
    <lineage>
        <taxon>Eukaryota</taxon>
        <taxon>Fungi</taxon>
        <taxon>Dikarya</taxon>
        <taxon>Ascomycota</taxon>
        <taxon>Pezizomycotina</taxon>
        <taxon>Dothideomycetes</taxon>
        <taxon>Dothideomycetidae</taxon>
        <taxon>Mycosphaerellales</taxon>
        <taxon>Teratosphaeriaceae</taxon>
        <taxon>Recurvomyces</taxon>
    </lineage>
</organism>
<dbReference type="EMBL" id="JAUTXT010000005">
    <property type="protein sequence ID" value="KAK3677924.1"/>
    <property type="molecule type" value="Genomic_DNA"/>
</dbReference>
<protein>
    <submittedName>
        <fullName evidence="1">Uncharacterized protein</fullName>
    </submittedName>
</protein>
<dbReference type="Proteomes" id="UP001274830">
    <property type="component" value="Unassembled WGS sequence"/>
</dbReference>
<dbReference type="AlphaFoldDB" id="A0AAE0WTK2"/>
<accession>A0AAE0WTK2</accession>
<proteinExistence type="predicted"/>